<dbReference type="InterPro" id="IPR018515">
    <property type="entry name" value="Tuberin-type_domain"/>
</dbReference>
<dbReference type="Gene3D" id="3.40.50.11210">
    <property type="entry name" value="Rap/Ran-GAP"/>
    <property type="match status" value="1"/>
</dbReference>
<sequence>MGTPSKSLVFEDYLVLFETEKLRALRFVICRQCAFRTGCNRLTRTSTMSLKQGTSGAQSPVASENSLGRESHIPFSSSPSTSHPAQASASPARRSGLMTRIFGSSRDKETARPVNPIVTLEGSITQSAWAGISRSSPMKTRIKTLLQLQDVLKSRTLQVSSLEGIWHDCHDMLNDPDTKIPTLRVLIEMTESQYTSLGLALRHTFFTTIKEMGCEELSVKWLNVLSEYGKTITGFEKDMDVLIASWINETLLAKDHPQALLVLQLAQHLIQHNSAFIGEEYMKSIVHAVCIRACKTMDPLISHCLDVLDNVLKYGDLPPSELMAVVATFCVLVCENRFREQAWSLARALLTSQMGQRTRKALLSILNGTGTGQRPHGERRANDEPNEKKMKRMLRGAIFCLANANWGTAQIDAVRCSPASIIEPMRNAIQVDETICYDVLFDIRRLIQKYGRDLQHMTWIKLVELFETVIDLCEQRSEYAKTCENSLHQILLLTEQLYSDGHFGAPPDLLYDLIEKCADRRPDTSVVKLIQYRSMNLTPLTPNWIPRMLQLVRRYSHESQRPERRSKALSELHAFYTKYRLLYEHELVTQLMIPVLQDTENESSSRIQYLMINILFDVAKTVSLRDDARLFESVMGIVRQLFISSILRNTVETAIEDEDDAETVVAPTRPPPRAPAPKAGSLSFDNLEVVAQSLGELLSERWLMLNLHTLGIIVDIMVDHLQAQYSAGWTGEQGADVRLRIFSALLSIHCCPITNRLTYHGLGEDWPRVNVYITRANVGSLEKEPGFSWSPICSVVTIAARQDTWWPVLCAILQQLRRVLEHIAFVNTATNEQVDELAQALIAIYQRSELGEISQYFDDNLPQSEVDEKQLKGQIAKFLPPILCTLLNYPCRQELRNTELCKILVDCVAQESMEAVIACDLAIQLAPSAMAGMALVLTEALSRMHYNAVRAIPIMELLSDSAEIPEFHKFFQERHFRSIIDTLAPYTNVHKFNTFIVASIHRVMMRWFCHVPDKMRYKIQNHIENSVRMSPFLSVPDLNSGVCRQPSGDGRQVPGTLFTLGGNGMPETPPPMDGAGSKEERGPDRVHEEILRAMSVFFHIGQIDSDWGDPKIPDRLTEAAQENYFVNDSIITVRTLVEHVKERDRTDSALKESDGDDVFVSNIEHPKSSDVVQQPPTFNDQRRRHQSAIQTRRYTNPSLDENSRKTVDDMYATAGPLRRNSVSKVPIISWTQLIIRHMYGKSGWLMRSFEEWPADFDQSNAMPRLASSLLLHYVNQPGAIRLGRKPNDEILQRSLRNLDRIPGIEYHAVGVLYMGMYQDTEAQILANVYGSERYTKFLKLLGTPIPLDKHPGGLLPGQHGSYTYEYQDELSKITFLVATLMPQAENDPHCNMKKKLIANNFVSIVFNESGAPFKLGSVCGQFAHVALEVIPYDENNVLLQLHAKQEISCWLATRRALLNDRCAVRLLRKMIVRTQLSVNVWRSVQDNDDQPYISSGVDRLRKIIAIREKCAIMPLPRDIPSQEP</sequence>
<dbReference type="Proteomes" id="UP001176961">
    <property type="component" value="Unassembled WGS sequence"/>
</dbReference>
<protein>
    <recommendedName>
        <fullName evidence="3">Rap-GAP domain-containing protein</fullName>
    </recommendedName>
</protein>
<dbReference type="GO" id="GO:0005634">
    <property type="term" value="C:nucleus"/>
    <property type="evidence" value="ECO:0007669"/>
    <property type="project" value="InterPro"/>
</dbReference>
<name>A0AA36MFR7_CYLNA</name>
<dbReference type="InterPro" id="IPR016024">
    <property type="entry name" value="ARM-type_fold"/>
</dbReference>
<feature type="region of interest" description="Disordered" evidence="2">
    <location>
        <begin position="1168"/>
        <end position="1203"/>
    </location>
</feature>
<keyword evidence="1" id="KW-0343">GTPase activation</keyword>
<dbReference type="Pfam" id="PF03542">
    <property type="entry name" value="Tuberin"/>
    <property type="match status" value="1"/>
</dbReference>
<evidence type="ECO:0000313" key="4">
    <source>
        <dbReference type="EMBL" id="CAJ0607702.1"/>
    </source>
</evidence>
<dbReference type="InterPro" id="IPR000331">
    <property type="entry name" value="Rap/Ran_GAP_dom"/>
</dbReference>
<dbReference type="GO" id="GO:0051056">
    <property type="term" value="P:regulation of small GTPase mediated signal transduction"/>
    <property type="evidence" value="ECO:0007669"/>
    <property type="project" value="InterPro"/>
</dbReference>
<evidence type="ECO:0000256" key="1">
    <source>
        <dbReference type="ARBA" id="ARBA00022468"/>
    </source>
</evidence>
<feature type="region of interest" description="Disordered" evidence="2">
    <location>
        <begin position="659"/>
        <end position="678"/>
    </location>
</feature>
<dbReference type="GO" id="GO:0032007">
    <property type="term" value="P:negative regulation of TOR signaling"/>
    <property type="evidence" value="ECO:0007669"/>
    <property type="project" value="InterPro"/>
</dbReference>
<dbReference type="PANTHER" id="PTHR10063:SF0">
    <property type="entry name" value="TUBERIN"/>
    <property type="match status" value="1"/>
</dbReference>
<dbReference type="PANTHER" id="PTHR10063">
    <property type="entry name" value="TUBERIN"/>
    <property type="match status" value="1"/>
</dbReference>
<dbReference type="InterPro" id="IPR027107">
    <property type="entry name" value="Tuberin/Ral-act_asu"/>
</dbReference>
<evidence type="ECO:0000313" key="5">
    <source>
        <dbReference type="Proteomes" id="UP001176961"/>
    </source>
</evidence>
<accession>A0AA36MFR7</accession>
<dbReference type="SUPFAM" id="SSF48371">
    <property type="entry name" value="ARM repeat"/>
    <property type="match status" value="1"/>
</dbReference>
<feature type="compositionally biased region" description="Polar residues" evidence="2">
    <location>
        <begin position="1187"/>
        <end position="1200"/>
    </location>
</feature>
<dbReference type="GO" id="GO:0051726">
    <property type="term" value="P:regulation of cell cycle"/>
    <property type="evidence" value="ECO:0007669"/>
    <property type="project" value="TreeGrafter"/>
</dbReference>
<dbReference type="GO" id="GO:0030178">
    <property type="term" value="P:negative regulation of Wnt signaling pathway"/>
    <property type="evidence" value="ECO:0007669"/>
    <property type="project" value="TreeGrafter"/>
</dbReference>
<feature type="region of interest" description="Disordered" evidence="2">
    <location>
        <begin position="1061"/>
        <end position="1081"/>
    </location>
</feature>
<dbReference type="EMBL" id="CATQJL010000316">
    <property type="protein sequence ID" value="CAJ0607702.1"/>
    <property type="molecule type" value="Genomic_DNA"/>
</dbReference>
<feature type="domain" description="Rap-GAP" evidence="3">
    <location>
        <begin position="1295"/>
        <end position="1506"/>
    </location>
</feature>
<reference evidence="4" key="1">
    <citation type="submission" date="2023-07" db="EMBL/GenBank/DDBJ databases">
        <authorList>
            <consortium name="CYATHOMIX"/>
        </authorList>
    </citation>
    <scope>NUCLEOTIDE SEQUENCE</scope>
    <source>
        <strain evidence="4">N/A</strain>
    </source>
</reference>
<dbReference type="InterPro" id="IPR035974">
    <property type="entry name" value="Rap/Ran-GAP_sf"/>
</dbReference>
<organism evidence="4 5">
    <name type="scientific">Cylicocyclus nassatus</name>
    <name type="common">Nematode worm</name>
    <dbReference type="NCBI Taxonomy" id="53992"/>
    <lineage>
        <taxon>Eukaryota</taxon>
        <taxon>Metazoa</taxon>
        <taxon>Ecdysozoa</taxon>
        <taxon>Nematoda</taxon>
        <taxon>Chromadorea</taxon>
        <taxon>Rhabditida</taxon>
        <taxon>Rhabditina</taxon>
        <taxon>Rhabditomorpha</taxon>
        <taxon>Strongyloidea</taxon>
        <taxon>Strongylidae</taxon>
        <taxon>Cylicocyclus</taxon>
    </lineage>
</organism>
<feature type="compositionally biased region" description="Low complexity" evidence="2">
    <location>
        <begin position="73"/>
        <end position="95"/>
    </location>
</feature>
<gene>
    <name evidence="4" type="ORF">CYNAS_LOCUS19685</name>
</gene>
<dbReference type="SUPFAM" id="SSF111347">
    <property type="entry name" value="Rap/Ran-GAP"/>
    <property type="match status" value="1"/>
</dbReference>
<dbReference type="Pfam" id="PF02145">
    <property type="entry name" value="Rap_GAP"/>
    <property type="match status" value="1"/>
</dbReference>
<evidence type="ECO:0000259" key="3">
    <source>
        <dbReference type="PROSITE" id="PS50085"/>
    </source>
</evidence>
<feature type="region of interest" description="Disordered" evidence="2">
    <location>
        <begin position="49"/>
        <end position="96"/>
    </location>
</feature>
<dbReference type="InterPro" id="IPR024584">
    <property type="entry name" value="Tuberin_N"/>
</dbReference>
<dbReference type="PROSITE" id="PS50085">
    <property type="entry name" value="RAPGAP"/>
    <property type="match status" value="1"/>
</dbReference>
<feature type="compositionally biased region" description="Polar residues" evidence="2">
    <location>
        <begin position="49"/>
        <end position="66"/>
    </location>
</feature>
<dbReference type="Pfam" id="PF11864">
    <property type="entry name" value="DUF3384"/>
    <property type="match status" value="1"/>
</dbReference>
<proteinExistence type="predicted"/>
<comment type="caution">
    <text evidence="4">The sequence shown here is derived from an EMBL/GenBank/DDBJ whole genome shotgun (WGS) entry which is preliminary data.</text>
</comment>
<dbReference type="InterPro" id="IPR003913">
    <property type="entry name" value="Tuberin"/>
</dbReference>
<evidence type="ECO:0000256" key="2">
    <source>
        <dbReference type="SAM" id="MobiDB-lite"/>
    </source>
</evidence>
<keyword evidence="5" id="KW-1185">Reference proteome</keyword>
<dbReference type="GO" id="GO:0033596">
    <property type="term" value="C:TSC1-TSC2 complex"/>
    <property type="evidence" value="ECO:0007669"/>
    <property type="project" value="InterPro"/>
</dbReference>
<dbReference type="PRINTS" id="PR01431">
    <property type="entry name" value="TUBERIN"/>
</dbReference>
<dbReference type="GO" id="GO:0005096">
    <property type="term" value="F:GTPase activator activity"/>
    <property type="evidence" value="ECO:0007669"/>
    <property type="project" value="UniProtKB-KW"/>
</dbReference>
<feature type="compositionally biased region" description="Polar residues" evidence="2">
    <location>
        <begin position="1170"/>
        <end position="1179"/>
    </location>
</feature>
<dbReference type="GO" id="GO:0051898">
    <property type="term" value="P:negative regulation of phosphatidylinositol 3-kinase/protein kinase B signal transduction"/>
    <property type="evidence" value="ECO:0007669"/>
    <property type="project" value="TreeGrafter"/>
</dbReference>
<dbReference type="GO" id="GO:0046627">
    <property type="term" value="P:negative regulation of insulin receptor signaling pathway"/>
    <property type="evidence" value="ECO:0007669"/>
    <property type="project" value="TreeGrafter"/>
</dbReference>